<dbReference type="AlphaFoldDB" id="S9P334"/>
<comment type="caution">
    <text evidence="1">The sequence shown here is derived from an EMBL/GenBank/DDBJ whole genome shotgun (WGS) entry which is preliminary data.</text>
</comment>
<gene>
    <name evidence="1" type="ORF">D187_005600</name>
</gene>
<evidence type="ECO:0000313" key="2">
    <source>
        <dbReference type="Proteomes" id="UP000011682"/>
    </source>
</evidence>
<sequence length="71" mass="8216">MGEQIDNAGERAVRHRRQLALLRQRHRVEEAQAHESLVELHPGYKVRGEIVTGQLRLYESVLAKLFDRVEG</sequence>
<reference evidence="1" key="1">
    <citation type="submission" date="2013-05" db="EMBL/GenBank/DDBJ databases">
        <title>Genome assembly of Cystobacter fuscus DSM 2262.</title>
        <authorList>
            <person name="Sharma G."/>
            <person name="Khatri I."/>
            <person name="Kaur C."/>
            <person name="Mayilraj S."/>
            <person name="Subramanian S."/>
        </authorList>
    </citation>
    <scope>NUCLEOTIDE SEQUENCE [LARGE SCALE GENOMIC DNA]</scope>
    <source>
        <strain evidence="1">DSM 2262</strain>
    </source>
</reference>
<organism evidence="1 2">
    <name type="scientific">Cystobacter fuscus (strain ATCC 25194 / DSM 2262 / NBRC 100088 / M29)</name>
    <dbReference type="NCBI Taxonomy" id="1242864"/>
    <lineage>
        <taxon>Bacteria</taxon>
        <taxon>Pseudomonadati</taxon>
        <taxon>Myxococcota</taxon>
        <taxon>Myxococcia</taxon>
        <taxon>Myxococcales</taxon>
        <taxon>Cystobacterineae</taxon>
        <taxon>Archangiaceae</taxon>
        <taxon>Cystobacter</taxon>
    </lineage>
</organism>
<name>S9P334_CYSF2</name>
<dbReference type="EMBL" id="ANAH02000041">
    <property type="protein sequence ID" value="EPX57561.1"/>
    <property type="molecule type" value="Genomic_DNA"/>
</dbReference>
<dbReference type="Proteomes" id="UP000011682">
    <property type="component" value="Unassembled WGS sequence"/>
</dbReference>
<accession>S9P334</accession>
<protein>
    <submittedName>
        <fullName evidence="1">Uncharacterized protein</fullName>
    </submittedName>
</protein>
<dbReference type="RefSeq" id="WP_002628628.1">
    <property type="nucleotide sequence ID" value="NZ_ANAH02000041.1"/>
</dbReference>
<keyword evidence="2" id="KW-1185">Reference proteome</keyword>
<evidence type="ECO:0000313" key="1">
    <source>
        <dbReference type="EMBL" id="EPX57561.1"/>
    </source>
</evidence>
<proteinExistence type="predicted"/>